<sequence length="93" mass="10495">MKKSYDLDEYVAGQLKDPEFKREYDKADREIVAALAVKNLREEMGISQRELAQVSGTAQSTIVRIENGNLDLKLSTLQKIAQSVGKELEIRLV</sequence>
<evidence type="ECO:0000313" key="3">
    <source>
        <dbReference type="Proteomes" id="UP000051999"/>
    </source>
</evidence>
<keyword evidence="3" id="KW-1185">Reference proteome</keyword>
<name>A0A0R1RH61_9LACO</name>
<dbReference type="Pfam" id="PF01381">
    <property type="entry name" value="HTH_3"/>
    <property type="match status" value="1"/>
</dbReference>
<dbReference type="RefSeq" id="WP_017260812.1">
    <property type="nucleotide sequence ID" value="NZ_AUAW01000018.1"/>
</dbReference>
<dbReference type="Proteomes" id="UP000051999">
    <property type="component" value="Unassembled WGS sequence"/>
</dbReference>
<dbReference type="Gene3D" id="1.10.260.40">
    <property type="entry name" value="lambda repressor-like DNA-binding domains"/>
    <property type="match status" value="1"/>
</dbReference>
<dbReference type="STRING" id="1114972.FD35_GL001501"/>
<dbReference type="SMART" id="SM00530">
    <property type="entry name" value="HTH_XRE"/>
    <property type="match status" value="1"/>
</dbReference>
<dbReference type="InterPro" id="IPR010982">
    <property type="entry name" value="Lambda_DNA-bd_dom_sf"/>
</dbReference>
<gene>
    <name evidence="2" type="ORF">FD35_GL001501</name>
</gene>
<dbReference type="CDD" id="cd00093">
    <property type="entry name" value="HTH_XRE"/>
    <property type="match status" value="1"/>
</dbReference>
<dbReference type="EMBL" id="AZFF01000027">
    <property type="protein sequence ID" value="KRL52971.1"/>
    <property type="molecule type" value="Genomic_DNA"/>
</dbReference>
<dbReference type="GO" id="GO:0003677">
    <property type="term" value="F:DNA binding"/>
    <property type="evidence" value="ECO:0007669"/>
    <property type="project" value="InterPro"/>
</dbReference>
<evidence type="ECO:0000313" key="2">
    <source>
        <dbReference type="EMBL" id="KRL52971.1"/>
    </source>
</evidence>
<organism evidence="2 3">
    <name type="scientific">Furfurilactobacillus rossiae DSM 15814</name>
    <dbReference type="NCBI Taxonomy" id="1114972"/>
    <lineage>
        <taxon>Bacteria</taxon>
        <taxon>Bacillati</taxon>
        <taxon>Bacillota</taxon>
        <taxon>Bacilli</taxon>
        <taxon>Lactobacillales</taxon>
        <taxon>Lactobacillaceae</taxon>
        <taxon>Furfurilactobacillus</taxon>
    </lineage>
</organism>
<evidence type="ECO:0000259" key="1">
    <source>
        <dbReference type="PROSITE" id="PS50943"/>
    </source>
</evidence>
<dbReference type="SUPFAM" id="SSF47413">
    <property type="entry name" value="lambda repressor-like DNA-binding domains"/>
    <property type="match status" value="1"/>
</dbReference>
<dbReference type="PATRIC" id="fig|1114972.6.peg.1526"/>
<dbReference type="AlphaFoldDB" id="A0A0R1RH61"/>
<reference evidence="2 3" key="1">
    <citation type="journal article" date="2015" name="Genome Announc.">
        <title>Expanding the biotechnology potential of lactobacilli through comparative genomics of 213 strains and associated genera.</title>
        <authorList>
            <person name="Sun Z."/>
            <person name="Harris H.M."/>
            <person name="McCann A."/>
            <person name="Guo C."/>
            <person name="Argimon S."/>
            <person name="Zhang W."/>
            <person name="Yang X."/>
            <person name="Jeffery I.B."/>
            <person name="Cooney J.C."/>
            <person name="Kagawa T.F."/>
            <person name="Liu W."/>
            <person name="Song Y."/>
            <person name="Salvetti E."/>
            <person name="Wrobel A."/>
            <person name="Rasinkangas P."/>
            <person name="Parkhill J."/>
            <person name="Rea M.C."/>
            <person name="O'Sullivan O."/>
            <person name="Ritari J."/>
            <person name="Douillard F.P."/>
            <person name="Paul Ross R."/>
            <person name="Yang R."/>
            <person name="Briner A.E."/>
            <person name="Felis G.E."/>
            <person name="de Vos W.M."/>
            <person name="Barrangou R."/>
            <person name="Klaenhammer T.R."/>
            <person name="Caufield P.W."/>
            <person name="Cui Y."/>
            <person name="Zhang H."/>
            <person name="O'Toole P.W."/>
        </authorList>
    </citation>
    <scope>NUCLEOTIDE SEQUENCE [LARGE SCALE GENOMIC DNA]</scope>
    <source>
        <strain evidence="2 3">DSM 15814</strain>
    </source>
</reference>
<accession>A0A0R1RH61</accession>
<dbReference type="PROSITE" id="PS50943">
    <property type="entry name" value="HTH_CROC1"/>
    <property type="match status" value="1"/>
</dbReference>
<protein>
    <recommendedName>
        <fullName evidence="1">HTH cro/C1-type domain-containing protein</fullName>
    </recommendedName>
</protein>
<dbReference type="eggNOG" id="COG1396">
    <property type="taxonomic scope" value="Bacteria"/>
</dbReference>
<dbReference type="InterPro" id="IPR001387">
    <property type="entry name" value="Cro/C1-type_HTH"/>
</dbReference>
<feature type="domain" description="HTH cro/C1-type" evidence="1">
    <location>
        <begin position="37"/>
        <end position="91"/>
    </location>
</feature>
<proteinExistence type="predicted"/>
<comment type="caution">
    <text evidence="2">The sequence shown here is derived from an EMBL/GenBank/DDBJ whole genome shotgun (WGS) entry which is preliminary data.</text>
</comment>